<evidence type="ECO:0000256" key="1">
    <source>
        <dbReference type="ARBA" id="ARBA00007100"/>
    </source>
</evidence>
<dbReference type="PANTHER" id="PTHR31350:SF21">
    <property type="entry name" value="F-BOX ONLY PROTEIN 21"/>
    <property type="match status" value="1"/>
</dbReference>
<proteinExistence type="inferred from homology"/>
<dbReference type="SUPFAM" id="SSF48452">
    <property type="entry name" value="TPR-like"/>
    <property type="match status" value="1"/>
</dbReference>
<name>A0A1G5AE36_9PAST</name>
<dbReference type="RefSeq" id="WP_090653766.1">
    <property type="nucleotide sequence ID" value="NZ_CP015031.1"/>
</dbReference>
<comment type="caution">
    <text evidence="3">The sequence shown here is derived from an EMBL/GenBank/DDBJ whole genome shotgun (WGS) entry which is preliminary data.</text>
</comment>
<dbReference type="InterPro" id="IPR032698">
    <property type="entry name" value="SirB1_N"/>
</dbReference>
<evidence type="ECO:0000313" key="4">
    <source>
        <dbReference type="Proteomes" id="UP000199588"/>
    </source>
</evidence>
<dbReference type="Gene3D" id="1.25.40.10">
    <property type="entry name" value="Tetratricopeptide repeat domain"/>
    <property type="match status" value="1"/>
</dbReference>
<dbReference type="Pfam" id="PF13369">
    <property type="entry name" value="Transglut_core2"/>
    <property type="match status" value="1"/>
</dbReference>
<gene>
    <name evidence="3" type="ORF">SAMN02910354_00205</name>
</gene>
<dbReference type="Proteomes" id="UP000199588">
    <property type="component" value="Unassembled WGS sequence"/>
</dbReference>
<evidence type="ECO:0000313" key="3">
    <source>
        <dbReference type="EMBL" id="SCX76162.1"/>
    </source>
</evidence>
<dbReference type="PANTHER" id="PTHR31350">
    <property type="entry name" value="SI:DKEY-261L7.2"/>
    <property type="match status" value="1"/>
</dbReference>
<feature type="domain" description="Protein SirB1 N-terminal" evidence="2">
    <location>
        <begin position="33"/>
        <end position="178"/>
    </location>
</feature>
<dbReference type="InterPro" id="IPR011990">
    <property type="entry name" value="TPR-like_helical_dom_sf"/>
</dbReference>
<sequence length="264" mass="30513">MKYYQKALYDEMTSFYLITCDDEGDELRRIRSLIGGLVRKARQVIGQEGDDKVRIHQLLQLFYGDWGFHCDPEHYFEAENLYLAYVLETHSGMPVSLGALLLYLADSLKLPLYPVNFPTQLILRAEVDNEVAFIDPWNGHYLSQAHLQKLYEGAFGFGAEISSEELERADVNTLLNRFRQLAKNALIRENRNDAAYRYIASLLRYHPEDPYEIRDRGLVLAQMGCYQAAAEDLQYFVDQCPQDPTSFLLTAQLAELKDHFSELH</sequence>
<protein>
    <submittedName>
        <fullName evidence="3">Regulator of sirC expression, contains transglutaminase-like and TPR domains</fullName>
    </submittedName>
</protein>
<dbReference type="Pfam" id="PF13371">
    <property type="entry name" value="TPR_9"/>
    <property type="match status" value="1"/>
</dbReference>
<dbReference type="EMBL" id="FMUQ01000002">
    <property type="protein sequence ID" value="SCX76162.1"/>
    <property type="molecule type" value="Genomic_DNA"/>
</dbReference>
<accession>A0A1G5AE36</accession>
<reference evidence="3 4" key="1">
    <citation type="submission" date="2016-10" db="EMBL/GenBank/DDBJ databases">
        <authorList>
            <person name="Varghese N."/>
            <person name="Submissions S."/>
        </authorList>
    </citation>
    <scope>NUCLEOTIDE SEQUENCE [LARGE SCALE GENOMIC DNA]</scope>
    <source>
        <strain evidence="3 4">DSM 22022</strain>
    </source>
</reference>
<keyword evidence="4" id="KW-1185">Reference proteome</keyword>
<evidence type="ECO:0000259" key="2">
    <source>
        <dbReference type="Pfam" id="PF13369"/>
    </source>
</evidence>
<comment type="similarity">
    <text evidence="1">Belongs to the UPF0162 family.</text>
</comment>
<organism evidence="3 4">
    <name type="scientific">Basfia succiniciproducens</name>
    <dbReference type="NCBI Taxonomy" id="653940"/>
    <lineage>
        <taxon>Bacteria</taxon>
        <taxon>Pseudomonadati</taxon>
        <taxon>Pseudomonadota</taxon>
        <taxon>Gammaproteobacteria</taxon>
        <taxon>Pasteurellales</taxon>
        <taxon>Pasteurellaceae</taxon>
        <taxon>Basfia</taxon>
    </lineage>
</organism>